<evidence type="ECO:0000313" key="1">
    <source>
        <dbReference type="EMBL" id="KAJ7364692.1"/>
    </source>
</evidence>
<dbReference type="Proteomes" id="UP001218218">
    <property type="component" value="Unassembled WGS sequence"/>
</dbReference>
<dbReference type="EMBL" id="JARIHO010000003">
    <property type="protein sequence ID" value="KAJ7364692.1"/>
    <property type="molecule type" value="Genomic_DNA"/>
</dbReference>
<sequence>MDSPVAAVGALHSDDMIDDFYRENKVFTSMNQEAARTFKSFVSSPDFGVGGLTKFLVEALCDMPDADVEYTVTDLSYSLANSLAQSFTYKHMVAKLYDLSKTPAEQGLQLGHYDLITGLNVVRPSATSMRSSRRAGGSCANPPRLGAIWNDFIWGSFQGWFGYTDDRTHCTIDETDWRTRLAATGYANIKVCHEDAGTCILFEAEKRA</sequence>
<dbReference type="Gene3D" id="3.40.50.150">
    <property type="entry name" value="Vaccinia Virus protein VP39"/>
    <property type="match status" value="1"/>
</dbReference>
<organism evidence="1 2">
    <name type="scientific">Mycena albidolilacea</name>
    <dbReference type="NCBI Taxonomy" id="1033008"/>
    <lineage>
        <taxon>Eukaryota</taxon>
        <taxon>Fungi</taxon>
        <taxon>Dikarya</taxon>
        <taxon>Basidiomycota</taxon>
        <taxon>Agaricomycotina</taxon>
        <taxon>Agaricomycetes</taxon>
        <taxon>Agaricomycetidae</taxon>
        <taxon>Agaricales</taxon>
        <taxon>Marasmiineae</taxon>
        <taxon>Mycenaceae</taxon>
        <taxon>Mycena</taxon>
    </lineage>
</organism>
<proteinExistence type="predicted"/>
<keyword evidence="2" id="KW-1185">Reference proteome</keyword>
<dbReference type="InterPro" id="IPR029063">
    <property type="entry name" value="SAM-dependent_MTases_sf"/>
</dbReference>
<gene>
    <name evidence="1" type="ORF">DFH08DRAFT_1017230</name>
</gene>
<dbReference type="AlphaFoldDB" id="A0AAD7APP2"/>
<reference evidence="1" key="1">
    <citation type="submission" date="2023-03" db="EMBL/GenBank/DDBJ databases">
        <title>Massive genome expansion in bonnet fungi (Mycena s.s.) driven by repeated elements and novel gene families across ecological guilds.</title>
        <authorList>
            <consortium name="Lawrence Berkeley National Laboratory"/>
            <person name="Harder C.B."/>
            <person name="Miyauchi S."/>
            <person name="Viragh M."/>
            <person name="Kuo A."/>
            <person name="Thoen E."/>
            <person name="Andreopoulos B."/>
            <person name="Lu D."/>
            <person name="Skrede I."/>
            <person name="Drula E."/>
            <person name="Henrissat B."/>
            <person name="Morin E."/>
            <person name="Kohler A."/>
            <person name="Barry K."/>
            <person name="LaButti K."/>
            <person name="Morin E."/>
            <person name="Salamov A."/>
            <person name="Lipzen A."/>
            <person name="Mereny Z."/>
            <person name="Hegedus B."/>
            <person name="Baldrian P."/>
            <person name="Stursova M."/>
            <person name="Weitz H."/>
            <person name="Taylor A."/>
            <person name="Grigoriev I.V."/>
            <person name="Nagy L.G."/>
            <person name="Martin F."/>
            <person name="Kauserud H."/>
        </authorList>
    </citation>
    <scope>NUCLEOTIDE SEQUENCE</scope>
    <source>
        <strain evidence="1">CBHHK002</strain>
    </source>
</reference>
<evidence type="ECO:0000313" key="2">
    <source>
        <dbReference type="Proteomes" id="UP001218218"/>
    </source>
</evidence>
<protein>
    <submittedName>
        <fullName evidence="1">Uncharacterized protein</fullName>
    </submittedName>
</protein>
<comment type="caution">
    <text evidence="1">The sequence shown here is derived from an EMBL/GenBank/DDBJ whole genome shotgun (WGS) entry which is preliminary data.</text>
</comment>
<name>A0AAD7APP2_9AGAR</name>
<accession>A0AAD7APP2</accession>